<keyword evidence="2" id="KW-1185">Reference proteome</keyword>
<organism evidence="1 2">
    <name type="scientific">Winogradskya humida</name>
    <dbReference type="NCBI Taxonomy" id="113566"/>
    <lineage>
        <taxon>Bacteria</taxon>
        <taxon>Bacillati</taxon>
        <taxon>Actinomycetota</taxon>
        <taxon>Actinomycetes</taxon>
        <taxon>Micromonosporales</taxon>
        <taxon>Micromonosporaceae</taxon>
        <taxon>Winogradskya</taxon>
    </lineage>
</organism>
<proteinExistence type="predicted"/>
<evidence type="ECO:0000313" key="1">
    <source>
        <dbReference type="EMBL" id="GIE21374.1"/>
    </source>
</evidence>
<evidence type="ECO:0000313" key="2">
    <source>
        <dbReference type="Proteomes" id="UP000603200"/>
    </source>
</evidence>
<sequence>MFGEDLRELVTFVCQPGVLFEAAFVEGHLHVGIESAAPICAVLDCGMAEVADVDRWQTPVLCEEFRGVPGIEDAGFRQDGQVSHSGSDQAVGVVAG</sequence>
<protein>
    <submittedName>
        <fullName evidence="1">Uncharacterized protein</fullName>
    </submittedName>
</protein>
<dbReference type="Proteomes" id="UP000603200">
    <property type="component" value="Unassembled WGS sequence"/>
</dbReference>
<name>A0ABQ3ZS43_9ACTN</name>
<comment type="caution">
    <text evidence="1">The sequence shown here is derived from an EMBL/GenBank/DDBJ whole genome shotgun (WGS) entry which is preliminary data.</text>
</comment>
<accession>A0ABQ3ZS43</accession>
<gene>
    <name evidence="1" type="ORF">Ahu01nite_044760</name>
</gene>
<dbReference type="EMBL" id="BOMN01000057">
    <property type="protein sequence ID" value="GIE21374.1"/>
    <property type="molecule type" value="Genomic_DNA"/>
</dbReference>
<reference evidence="1 2" key="1">
    <citation type="submission" date="2021-01" db="EMBL/GenBank/DDBJ databases">
        <title>Whole genome shotgun sequence of Actinoplanes humidus NBRC 14915.</title>
        <authorList>
            <person name="Komaki H."/>
            <person name="Tamura T."/>
        </authorList>
    </citation>
    <scope>NUCLEOTIDE SEQUENCE [LARGE SCALE GENOMIC DNA]</scope>
    <source>
        <strain evidence="1 2">NBRC 14915</strain>
    </source>
</reference>